<accession>A0A5K8AFC8</accession>
<dbReference type="EMBL" id="AP021879">
    <property type="protein sequence ID" value="BBO91362.1"/>
    <property type="molecule type" value="Genomic_DNA"/>
</dbReference>
<dbReference type="GO" id="GO:0050660">
    <property type="term" value="F:flavin adenine dinucleotide binding"/>
    <property type="evidence" value="ECO:0007669"/>
    <property type="project" value="InterPro"/>
</dbReference>
<dbReference type="PANTHER" id="PTHR42803">
    <property type="entry name" value="ACYL-COA DEHYDROGENASE"/>
    <property type="match status" value="1"/>
</dbReference>
<dbReference type="GO" id="GO:0016627">
    <property type="term" value="F:oxidoreductase activity, acting on the CH-CH group of donors"/>
    <property type="evidence" value="ECO:0007669"/>
    <property type="project" value="InterPro"/>
</dbReference>
<dbReference type="Pfam" id="PF02771">
    <property type="entry name" value="Acyl-CoA_dh_N"/>
    <property type="match status" value="1"/>
</dbReference>
<sequence>MTDFKIDTRDVFYILKEQLNYAALCDLAPFADLNEKTLDLMVNEAIHFAKGVLDPLNRIAEETPLAFTNGEVRCPAEFKEAFWQYGNDGWTAAVGDPAYGGQGFPLMMRIVINEMMYGACQAFNSAPSLTFGAARLIHSFGSESLKQLFVSKMFSGCCCG</sequence>
<evidence type="ECO:0000313" key="2">
    <source>
        <dbReference type="EMBL" id="BBO91362.1"/>
    </source>
</evidence>
<organism evidence="2 3">
    <name type="scientific">Desulfosarcina ovata subsp. ovata</name>
    <dbReference type="NCBI Taxonomy" id="2752305"/>
    <lineage>
        <taxon>Bacteria</taxon>
        <taxon>Pseudomonadati</taxon>
        <taxon>Thermodesulfobacteriota</taxon>
        <taxon>Desulfobacteria</taxon>
        <taxon>Desulfobacterales</taxon>
        <taxon>Desulfosarcinaceae</taxon>
        <taxon>Desulfosarcina</taxon>
    </lineage>
</organism>
<keyword evidence="3" id="KW-1185">Reference proteome</keyword>
<evidence type="ECO:0000313" key="3">
    <source>
        <dbReference type="Proteomes" id="UP000422108"/>
    </source>
</evidence>
<dbReference type="InterPro" id="IPR037069">
    <property type="entry name" value="AcylCoA_DH/ox_N_sf"/>
</dbReference>
<dbReference type="PANTHER" id="PTHR42803:SF1">
    <property type="entry name" value="BROAD-SPECIFICITY LINEAR ACYL-COA DEHYDROGENASE FADE5"/>
    <property type="match status" value="1"/>
</dbReference>
<dbReference type="InterPro" id="IPR052166">
    <property type="entry name" value="Diverse_Acyl-CoA_DH"/>
</dbReference>
<dbReference type="RefSeq" id="WP_231717097.1">
    <property type="nucleotide sequence ID" value="NZ_AP021879.1"/>
</dbReference>
<proteinExistence type="predicted"/>
<name>A0A5K8AFC8_9BACT</name>
<dbReference type="Proteomes" id="UP000422108">
    <property type="component" value="Chromosome"/>
</dbReference>
<feature type="domain" description="Acyl-CoA dehydrogenase/oxidase N-terminal" evidence="1">
    <location>
        <begin position="77"/>
        <end position="156"/>
    </location>
</feature>
<reference evidence="2 3" key="1">
    <citation type="submission" date="2019-11" db="EMBL/GenBank/DDBJ databases">
        <title>Comparative genomics of hydrocarbon-degrading Desulfosarcina strains.</title>
        <authorList>
            <person name="Watanabe M."/>
            <person name="Kojima H."/>
            <person name="Fukui M."/>
        </authorList>
    </citation>
    <scope>NUCLEOTIDE SEQUENCE [LARGE SCALE GENOMIC DNA]</scope>
    <source>
        <strain evidence="3">oXyS1</strain>
    </source>
</reference>
<gene>
    <name evidence="2" type="ORF">DSCOOX_45420</name>
</gene>
<dbReference type="Gene3D" id="1.10.540.10">
    <property type="entry name" value="Acyl-CoA dehydrogenase/oxidase, N-terminal domain"/>
    <property type="match status" value="1"/>
</dbReference>
<dbReference type="InterPro" id="IPR013786">
    <property type="entry name" value="AcylCoA_DH/ox_N"/>
</dbReference>
<protein>
    <recommendedName>
        <fullName evidence="1">Acyl-CoA dehydrogenase/oxidase N-terminal domain-containing protein</fullName>
    </recommendedName>
</protein>
<dbReference type="AlphaFoldDB" id="A0A5K8AFC8"/>
<dbReference type="InterPro" id="IPR009100">
    <property type="entry name" value="AcylCoA_DH/oxidase_NM_dom_sf"/>
</dbReference>
<evidence type="ECO:0000259" key="1">
    <source>
        <dbReference type="Pfam" id="PF02771"/>
    </source>
</evidence>
<dbReference type="SUPFAM" id="SSF56645">
    <property type="entry name" value="Acyl-CoA dehydrogenase NM domain-like"/>
    <property type="match status" value="1"/>
</dbReference>